<organism evidence="6 7">
    <name type="scientific">Neisseria arctica</name>
    <dbReference type="NCBI Taxonomy" id="1470200"/>
    <lineage>
        <taxon>Bacteria</taxon>
        <taxon>Pseudomonadati</taxon>
        <taxon>Pseudomonadota</taxon>
        <taxon>Betaproteobacteria</taxon>
        <taxon>Neisseriales</taxon>
        <taxon>Neisseriaceae</taxon>
        <taxon>Neisseria</taxon>
    </lineage>
</organism>
<accession>A0A0J0YSD4</accession>
<keyword evidence="4 5" id="KW-0472">Membrane</keyword>
<feature type="transmembrane region" description="Helical" evidence="5">
    <location>
        <begin position="88"/>
        <end position="116"/>
    </location>
</feature>
<feature type="transmembrane region" description="Helical" evidence="5">
    <location>
        <begin position="393"/>
        <end position="419"/>
    </location>
</feature>
<comment type="caution">
    <text evidence="6">The sequence shown here is derived from an EMBL/GenBank/DDBJ whole genome shotgun (WGS) entry which is preliminary data.</text>
</comment>
<dbReference type="GO" id="GO:0046873">
    <property type="term" value="F:metal ion transmembrane transporter activity"/>
    <property type="evidence" value="ECO:0007669"/>
    <property type="project" value="InterPro"/>
</dbReference>
<protein>
    <submittedName>
        <fullName evidence="6">Membrane protein</fullName>
    </submittedName>
</protein>
<feature type="transmembrane region" description="Helical" evidence="5">
    <location>
        <begin position="21"/>
        <end position="39"/>
    </location>
</feature>
<name>A0A0J0YSD4_9NEIS</name>
<dbReference type="InterPro" id="IPR001046">
    <property type="entry name" value="NRAMP_fam"/>
</dbReference>
<dbReference type="Proteomes" id="UP000036027">
    <property type="component" value="Unassembled WGS sequence"/>
</dbReference>
<dbReference type="PATRIC" id="fig|1470200.3.peg.2196"/>
<evidence type="ECO:0000256" key="4">
    <source>
        <dbReference type="ARBA" id="ARBA00023136"/>
    </source>
</evidence>
<evidence type="ECO:0000313" key="7">
    <source>
        <dbReference type="Proteomes" id="UP000036027"/>
    </source>
</evidence>
<evidence type="ECO:0000256" key="5">
    <source>
        <dbReference type="SAM" id="Phobius"/>
    </source>
</evidence>
<evidence type="ECO:0000256" key="2">
    <source>
        <dbReference type="ARBA" id="ARBA00022692"/>
    </source>
</evidence>
<reference evidence="6 7" key="1">
    <citation type="submission" date="2014-11" db="EMBL/GenBank/DDBJ databases">
        <title>Genome of a novel goose pathogen.</title>
        <authorList>
            <person name="Hansen C.M."/>
            <person name="Hueffer K."/>
            <person name="Choi S.C."/>
        </authorList>
    </citation>
    <scope>NUCLEOTIDE SEQUENCE [LARGE SCALE GENOMIC DNA]</scope>
    <source>
        <strain evidence="6 7">KH1503</strain>
    </source>
</reference>
<sequence length="420" mass="45489">MQTNVANQKSTWSSRLRAMGPGILLASAAVGGSHLIASTQAGALYGWQLAIVILLVNVLKYPFFYFSTHYTLDTGKSLVEGYAEKSRVYIWIFLFLTVASSTISSGAVALITAVIVKTAIPALPLSVNMLAVGVMLATLLVLLLGHYRVLDGITKLIMISLTVATIAAAMIAASRGMQMVPDFVEPSPWNMASLAFIIALMGWMPAPLEATSINSMWVTAKQKLDPTNYKDAMFDFNIGYAVSTILALIFLALGALVQYGNGEAVEMVGGKYIGQLIDMYAATIGEWSRLLVAFIAFACMFGTTLTLLDGYGRVNAETVRLLSKSKQYSNCSVVFWTCWSAFSGLAVILWFNSALAEMLRFAMISAFLSAPVIAWLNYSLVRSTHRHAISVPMNLLAVAGLVYLIGFTVIFVLNMAGIWV</sequence>
<keyword evidence="3 5" id="KW-1133">Transmembrane helix</keyword>
<dbReference type="STRING" id="1470200.PL75_05145"/>
<feature type="transmembrane region" description="Helical" evidence="5">
    <location>
        <begin position="194"/>
        <end position="217"/>
    </location>
</feature>
<evidence type="ECO:0000256" key="1">
    <source>
        <dbReference type="ARBA" id="ARBA00004141"/>
    </source>
</evidence>
<dbReference type="RefSeq" id="WP_047760850.1">
    <property type="nucleotide sequence ID" value="NZ_CP091510.1"/>
</dbReference>
<dbReference type="AlphaFoldDB" id="A0A0J0YSD4"/>
<dbReference type="EMBL" id="JTDO01000006">
    <property type="protein sequence ID" value="KLT73055.1"/>
    <property type="molecule type" value="Genomic_DNA"/>
</dbReference>
<keyword evidence="7" id="KW-1185">Reference proteome</keyword>
<dbReference type="OrthoDB" id="4858698at2"/>
<dbReference type="Pfam" id="PF01566">
    <property type="entry name" value="Nramp"/>
    <property type="match status" value="1"/>
</dbReference>
<feature type="transmembrane region" description="Helical" evidence="5">
    <location>
        <begin position="156"/>
        <end position="174"/>
    </location>
</feature>
<feature type="transmembrane region" description="Helical" evidence="5">
    <location>
        <begin position="122"/>
        <end position="144"/>
    </location>
</feature>
<feature type="transmembrane region" description="Helical" evidence="5">
    <location>
        <begin position="45"/>
        <end position="67"/>
    </location>
</feature>
<feature type="transmembrane region" description="Helical" evidence="5">
    <location>
        <begin position="290"/>
        <end position="312"/>
    </location>
</feature>
<comment type="subcellular location">
    <subcellularLocation>
        <location evidence="1">Membrane</location>
        <topology evidence="1">Multi-pass membrane protein</topology>
    </subcellularLocation>
</comment>
<dbReference type="GO" id="GO:0016020">
    <property type="term" value="C:membrane"/>
    <property type="evidence" value="ECO:0007669"/>
    <property type="project" value="UniProtKB-SubCell"/>
</dbReference>
<evidence type="ECO:0000256" key="3">
    <source>
        <dbReference type="ARBA" id="ARBA00022989"/>
    </source>
</evidence>
<feature type="transmembrane region" description="Helical" evidence="5">
    <location>
        <begin position="333"/>
        <end position="352"/>
    </location>
</feature>
<feature type="transmembrane region" description="Helical" evidence="5">
    <location>
        <begin position="238"/>
        <end position="259"/>
    </location>
</feature>
<gene>
    <name evidence="6" type="ORF">PL75_05145</name>
</gene>
<evidence type="ECO:0000313" key="6">
    <source>
        <dbReference type="EMBL" id="KLT73055.1"/>
    </source>
</evidence>
<proteinExistence type="predicted"/>
<keyword evidence="2 5" id="KW-0812">Transmembrane</keyword>
<feature type="transmembrane region" description="Helical" evidence="5">
    <location>
        <begin position="358"/>
        <end position="381"/>
    </location>
</feature>